<dbReference type="PIRSF" id="PIRSF036979">
    <property type="entry name" value="Arginase"/>
    <property type="match status" value="1"/>
</dbReference>
<organism evidence="5 6">
    <name type="scientific">Meiothermus taiwanensis</name>
    <dbReference type="NCBI Taxonomy" id="172827"/>
    <lineage>
        <taxon>Bacteria</taxon>
        <taxon>Thermotogati</taxon>
        <taxon>Deinococcota</taxon>
        <taxon>Deinococci</taxon>
        <taxon>Thermales</taxon>
        <taxon>Thermaceae</taxon>
        <taxon>Meiothermus</taxon>
    </lineage>
</organism>
<evidence type="ECO:0000256" key="1">
    <source>
        <dbReference type="ARBA" id="ARBA00022723"/>
    </source>
</evidence>
<feature type="binding site" evidence="3">
    <location>
        <position position="234"/>
    </location>
    <ligand>
        <name>Mn(2+)</name>
        <dbReference type="ChEBI" id="CHEBI:29035"/>
        <label>2</label>
    </ligand>
</feature>
<feature type="binding site" evidence="3">
    <location>
        <position position="146"/>
    </location>
    <ligand>
        <name>Mn(2+)</name>
        <dbReference type="ChEBI" id="CHEBI:29035"/>
        <label>1</label>
    </ligand>
</feature>
<protein>
    <submittedName>
        <fullName evidence="5">Guanidinobutyrase</fullName>
        <ecNumber evidence="5">3.5.3.7</ecNumber>
    </submittedName>
</protein>
<dbReference type="EMBL" id="QWKX01000026">
    <property type="protein sequence ID" value="RIH77448.1"/>
    <property type="molecule type" value="Genomic_DNA"/>
</dbReference>
<dbReference type="Proteomes" id="UP000266089">
    <property type="component" value="Unassembled WGS sequence"/>
</dbReference>
<dbReference type="Pfam" id="PF00491">
    <property type="entry name" value="Arginase"/>
    <property type="match status" value="1"/>
</dbReference>
<keyword evidence="2 5" id="KW-0378">Hydrolase</keyword>
<accession>A0A399E147</accession>
<comment type="cofactor">
    <cofactor evidence="3">
        <name>Mn(2+)</name>
        <dbReference type="ChEBI" id="CHEBI:29035"/>
    </cofactor>
    <text evidence="3">Binds 2 manganese ions per subunit.</text>
</comment>
<dbReference type="InterPro" id="IPR006035">
    <property type="entry name" value="Ureohydrolase"/>
</dbReference>
<feature type="binding site" evidence="3">
    <location>
        <position position="150"/>
    </location>
    <ligand>
        <name>Mn(2+)</name>
        <dbReference type="ChEBI" id="CHEBI:29035"/>
        <label>1</label>
    </ligand>
</feature>
<feature type="binding site" evidence="3">
    <location>
        <position position="232"/>
    </location>
    <ligand>
        <name>Mn(2+)</name>
        <dbReference type="ChEBI" id="CHEBI:29035"/>
        <label>2</label>
    </ligand>
</feature>
<proteinExistence type="inferred from homology"/>
<dbReference type="PANTHER" id="PTHR11358">
    <property type="entry name" value="ARGINASE/AGMATINASE"/>
    <property type="match status" value="1"/>
</dbReference>
<dbReference type="EC" id="3.5.3.7" evidence="5"/>
<dbReference type="SUPFAM" id="SSF52768">
    <property type="entry name" value="Arginase/deacetylase"/>
    <property type="match status" value="1"/>
</dbReference>
<gene>
    <name evidence="5" type="primary">gbuA_1</name>
    <name evidence="5" type="ORF">Mcate_01307</name>
</gene>
<dbReference type="GO" id="GO:0047971">
    <property type="term" value="F:guanidinobutyrase activity"/>
    <property type="evidence" value="ECO:0007669"/>
    <property type="project" value="UniProtKB-EC"/>
</dbReference>
<evidence type="ECO:0000313" key="6">
    <source>
        <dbReference type="Proteomes" id="UP000266089"/>
    </source>
</evidence>
<keyword evidence="1 3" id="KW-0479">Metal-binding</keyword>
<dbReference type="GO" id="GO:0033389">
    <property type="term" value="P:putrescine biosynthetic process from arginine, via agmatine"/>
    <property type="evidence" value="ECO:0007669"/>
    <property type="project" value="TreeGrafter"/>
</dbReference>
<evidence type="ECO:0000256" key="2">
    <source>
        <dbReference type="ARBA" id="ARBA00022801"/>
    </source>
</evidence>
<dbReference type="GO" id="GO:0008783">
    <property type="term" value="F:agmatinase activity"/>
    <property type="evidence" value="ECO:0007669"/>
    <property type="project" value="TreeGrafter"/>
</dbReference>
<feature type="binding site" evidence="3">
    <location>
        <position position="124"/>
    </location>
    <ligand>
        <name>Mn(2+)</name>
        <dbReference type="ChEBI" id="CHEBI:29035"/>
        <label>2</label>
    </ligand>
</feature>
<comment type="similarity">
    <text evidence="4">Belongs to the arginase family.</text>
</comment>
<comment type="caution">
    <text evidence="5">The sequence shown here is derived from an EMBL/GenBank/DDBJ whole genome shotgun (WGS) entry which is preliminary data.</text>
</comment>
<dbReference type="OrthoDB" id="9788689at2"/>
<reference evidence="5 6" key="1">
    <citation type="submission" date="2018-08" db="EMBL/GenBank/DDBJ databases">
        <title>Meiothermus cateniformans JCM 15151 genome sequencing project.</title>
        <authorList>
            <person name="Da Costa M.S."/>
            <person name="Albuquerque L."/>
            <person name="Raposo P."/>
            <person name="Froufe H.J.C."/>
            <person name="Barroso C.S."/>
            <person name="Egas C."/>
        </authorList>
    </citation>
    <scope>NUCLEOTIDE SEQUENCE [LARGE SCALE GENOMIC DNA]</scope>
    <source>
        <strain evidence="5 6">JCM 15151</strain>
    </source>
</reference>
<dbReference type="AlphaFoldDB" id="A0A399E147"/>
<dbReference type="InterPro" id="IPR023696">
    <property type="entry name" value="Ureohydrolase_dom_sf"/>
</dbReference>
<dbReference type="PROSITE" id="PS51409">
    <property type="entry name" value="ARGINASE_2"/>
    <property type="match status" value="1"/>
</dbReference>
<sequence>MRYSELAFTGPATFFKAPHRPLNEPWAADVGFLGLPYDFAVGYRPGARFAPNALREASGRYAPGPEGWFDLETETYRLKGVRLVDAGDVDPAQLEYPETFRRITEAARALRERVKLPVFVGGDHSVTYPILRAYDDLEGLHIVQLDAHLDFSDSRNATRFSNSSPFRRAVEDVPGLRHITVVGLRGLRTSPEAYQAAKNRGHTLITASRVRENLPWALAQLPKGQKVYLSFDADVLDPSILPGTSSPEVEGLTYGEAIAVVAETVRRNELVGFDLVELAPNLDPGGLSALVGARFLAEVLACWAG</sequence>
<dbReference type="Gene3D" id="3.40.800.10">
    <property type="entry name" value="Ureohydrolase domain"/>
    <property type="match status" value="1"/>
</dbReference>
<dbReference type="GO" id="GO:0046872">
    <property type="term" value="F:metal ion binding"/>
    <property type="evidence" value="ECO:0007669"/>
    <property type="project" value="UniProtKB-KW"/>
</dbReference>
<feature type="binding site" evidence="3">
    <location>
        <position position="148"/>
    </location>
    <ligand>
        <name>Mn(2+)</name>
        <dbReference type="ChEBI" id="CHEBI:29035"/>
        <label>1</label>
    </ligand>
</feature>
<dbReference type="RefSeq" id="WP_027887946.1">
    <property type="nucleotide sequence ID" value="NZ_JBHSXZ010000036.1"/>
</dbReference>
<evidence type="ECO:0000313" key="5">
    <source>
        <dbReference type="EMBL" id="RIH77448.1"/>
    </source>
</evidence>
<evidence type="ECO:0000256" key="4">
    <source>
        <dbReference type="PROSITE-ProRule" id="PRU00742"/>
    </source>
</evidence>
<keyword evidence="3" id="KW-0464">Manganese</keyword>
<name>A0A399E147_9DEIN</name>
<evidence type="ECO:0000256" key="3">
    <source>
        <dbReference type="PIRSR" id="PIRSR036979-1"/>
    </source>
</evidence>
<dbReference type="PANTHER" id="PTHR11358:SF26">
    <property type="entry name" value="GUANIDINO ACID HYDROLASE, MITOCHONDRIAL"/>
    <property type="match status" value="1"/>
</dbReference>